<proteinExistence type="predicted"/>
<evidence type="ECO:0000313" key="2">
    <source>
        <dbReference type="Proteomes" id="UP001519064"/>
    </source>
</evidence>
<dbReference type="Proteomes" id="UP001519064">
    <property type="component" value="Unassembled WGS sequence"/>
</dbReference>
<dbReference type="RefSeq" id="WP_209242213.1">
    <property type="nucleotide sequence ID" value="NZ_JADKMA010000160.1"/>
</dbReference>
<keyword evidence="2" id="KW-1185">Reference proteome</keyword>
<reference evidence="1 2" key="1">
    <citation type="submission" date="2020-11" db="EMBL/GenBank/DDBJ databases">
        <title>Streptomyces spirodelae sp. nov., isolated from duckweed.</title>
        <authorList>
            <person name="Saimee Y."/>
            <person name="Duangmal K."/>
        </authorList>
    </citation>
    <scope>NUCLEOTIDE SEQUENCE [LARGE SCALE GENOMIC DNA]</scope>
    <source>
        <strain evidence="1 2">S16-07</strain>
    </source>
</reference>
<organism evidence="1 2">
    <name type="scientific">Streptomyces oryzae</name>
    <dbReference type="NCBI Taxonomy" id="1434886"/>
    <lineage>
        <taxon>Bacteria</taxon>
        <taxon>Bacillati</taxon>
        <taxon>Actinomycetota</taxon>
        <taxon>Actinomycetes</taxon>
        <taxon>Kitasatosporales</taxon>
        <taxon>Streptomycetaceae</taxon>
        <taxon>Streptomyces</taxon>
    </lineage>
</organism>
<dbReference type="EMBL" id="JADKMA010000160">
    <property type="protein sequence ID" value="MBO8195003.1"/>
    <property type="molecule type" value="Genomic_DNA"/>
</dbReference>
<sequence length="142" mass="14918">MFEVLPGVGLRLPGRAGALRFGMGERAAQWAVATLADVREGWVCGAGWAFGARYEGLALEVHGDTWDRNGWYADGAGLATLTLTAEWPPAACPVVLGDIDLFCHPAAEVRAALPRPLPPGVRLHPAPGGRYFGAVHLAPGPV</sequence>
<comment type="caution">
    <text evidence="1">The sequence shown here is derived from an EMBL/GenBank/DDBJ whole genome shotgun (WGS) entry which is preliminary data.</text>
</comment>
<accession>A0ABS3XHW2</accession>
<evidence type="ECO:0000313" key="1">
    <source>
        <dbReference type="EMBL" id="MBO8195003.1"/>
    </source>
</evidence>
<name>A0ABS3XHW2_9ACTN</name>
<gene>
    <name evidence="1" type="ORF">ITI46_25595</name>
</gene>
<protein>
    <submittedName>
        <fullName evidence="1">Uncharacterized protein</fullName>
    </submittedName>
</protein>